<name>A0A7Y3T9A0_9HYPH</name>
<organism evidence="2 3">
    <name type="scientific">Brucella pseudogrignonensis</name>
    <dbReference type="NCBI Taxonomy" id="419475"/>
    <lineage>
        <taxon>Bacteria</taxon>
        <taxon>Pseudomonadati</taxon>
        <taxon>Pseudomonadota</taxon>
        <taxon>Alphaproteobacteria</taxon>
        <taxon>Hyphomicrobiales</taxon>
        <taxon>Brucellaceae</taxon>
        <taxon>Brucella/Ochrobactrum group</taxon>
        <taxon>Brucella</taxon>
    </lineage>
</organism>
<feature type="region of interest" description="Disordered" evidence="1">
    <location>
        <begin position="85"/>
        <end position="116"/>
    </location>
</feature>
<sequence>MAGGLACALRHGAIATWNPLWFAQAGRSLRMFSGRVPLDHGRREGLNEGFILRLEKAGGRAGEAAKASRISIRDPERRIFCAATGSKAKRNRKVSPRPISKDRARRDEGAVMVRRA</sequence>
<feature type="compositionally biased region" description="Basic and acidic residues" evidence="1">
    <location>
        <begin position="99"/>
        <end position="109"/>
    </location>
</feature>
<proteinExistence type="predicted"/>
<gene>
    <name evidence="2" type="ORF">EHE22_24040</name>
</gene>
<dbReference type="RefSeq" id="WP_171380496.1">
    <property type="nucleotide sequence ID" value="NZ_PKQI01000004.1"/>
</dbReference>
<evidence type="ECO:0000256" key="1">
    <source>
        <dbReference type="SAM" id="MobiDB-lite"/>
    </source>
</evidence>
<reference evidence="2 3" key="1">
    <citation type="submission" date="2018-11" db="EMBL/GenBank/DDBJ databases">
        <title>Genome sequencing and analysis.</title>
        <authorList>
            <person name="Huang Y.-T."/>
        </authorList>
    </citation>
    <scope>NUCLEOTIDE SEQUENCE [LARGE SCALE GENOMIC DNA]</scope>
    <source>
        <strain evidence="2 3">SHIN</strain>
    </source>
</reference>
<evidence type="ECO:0000313" key="2">
    <source>
        <dbReference type="EMBL" id="NNV23460.1"/>
    </source>
</evidence>
<dbReference type="Proteomes" id="UP000526233">
    <property type="component" value="Unassembled WGS sequence"/>
</dbReference>
<evidence type="ECO:0000313" key="3">
    <source>
        <dbReference type="Proteomes" id="UP000526233"/>
    </source>
</evidence>
<comment type="caution">
    <text evidence="2">The sequence shown here is derived from an EMBL/GenBank/DDBJ whole genome shotgun (WGS) entry which is preliminary data.</text>
</comment>
<protein>
    <submittedName>
        <fullName evidence="2">Uncharacterized protein</fullName>
    </submittedName>
</protein>
<dbReference type="AlphaFoldDB" id="A0A7Y3T9A0"/>
<accession>A0A7Y3T9A0</accession>
<dbReference type="EMBL" id="PKQI01000004">
    <property type="protein sequence ID" value="NNV23460.1"/>
    <property type="molecule type" value="Genomic_DNA"/>
</dbReference>